<feature type="region of interest" description="Disordered" evidence="1">
    <location>
        <begin position="1"/>
        <end position="29"/>
    </location>
</feature>
<dbReference type="EMBL" id="CP001322">
    <property type="protein sequence ID" value="ACL04214.1"/>
    <property type="molecule type" value="Genomic_DNA"/>
</dbReference>
<dbReference type="AlphaFoldDB" id="B8FFF4"/>
<sequence length="81" mass="9466">MRFTPVKTGVDFEPNINQPKRRKSPLSSPCMHYHTKHGDELIENTKIEKFLKGVWGKLFSKSFPQKRISRGSKSEPLLFYD</sequence>
<keyword evidence="3" id="KW-1185">Reference proteome</keyword>
<evidence type="ECO:0000313" key="2">
    <source>
        <dbReference type="EMBL" id="ACL04214.1"/>
    </source>
</evidence>
<proteinExistence type="predicted"/>
<evidence type="ECO:0000313" key="3">
    <source>
        <dbReference type="Proteomes" id="UP000000739"/>
    </source>
</evidence>
<reference evidence="2 3" key="1">
    <citation type="journal article" date="2012" name="Environ. Microbiol.">
        <title>The genome sequence of Desulfatibacillum alkenivorans AK-01: a blueprint for anaerobic alkane oxidation.</title>
        <authorList>
            <person name="Callaghan A.V."/>
            <person name="Morris B.E."/>
            <person name="Pereira I.A."/>
            <person name="McInerney M.J."/>
            <person name="Austin R.N."/>
            <person name="Groves J.T."/>
            <person name="Kukor J.J."/>
            <person name="Suflita J.M."/>
            <person name="Young L.Y."/>
            <person name="Zylstra G.J."/>
            <person name="Wawrik B."/>
        </authorList>
    </citation>
    <scope>NUCLEOTIDE SEQUENCE [LARGE SCALE GENOMIC DNA]</scope>
    <source>
        <strain evidence="2 3">AK-01</strain>
    </source>
</reference>
<gene>
    <name evidence="2" type="ordered locus">Dalk_2521</name>
</gene>
<name>B8FFF4_DESAL</name>
<dbReference type="HOGENOM" id="CLU_2568207_0_0_7"/>
<dbReference type="KEGG" id="dal:Dalk_2521"/>
<evidence type="ECO:0000256" key="1">
    <source>
        <dbReference type="SAM" id="MobiDB-lite"/>
    </source>
</evidence>
<protein>
    <submittedName>
        <fullName evidence="2">Uncharacterized protein</fullName>
    </submittedName>
</protein>
<organism evidence="2 3">
    <name type="scientific">Desulfatibacillum aliphaticivorans</name>
    <dbReference type="NCBI Taxonomy" id="218208"/>
    <lineage>
        <taxon>Bacteria</taxon>
        <taxon>Pseudomonadati</taxon>
        <taxon>Thermodesulfobacteriota</taxon>
        <taxon>Desulfobacteria</taxon>
        <taxon>Desulfobacterales</taxon>
        <taxon>Desulfatibacillaceae</taxon>
        <taxon>Desulfatibacillum</taxon>
    </lineage>
</organism>
<dbReference type="Proteomes" id="UP000000739">
    <property type="component" value="Chromosome"/>
</dbReference>
<accession>B8FFF4</accession>